<keyword evidence="2" id="KW-0472">Membrane</keyword>
<evidence type="ECO:0000256" key="2">
    <source>
        <dbReference type="SAM" id="Phobius"/>
    </source>
</evidence>
<protein>
    <submittedName>
        <fullName evidence="3">Uncharacterized protein</fullName>
    </submittedName>
</protein>
<keyword evidence="4" id="KW-1185">Reference proteome</keyword>
<keyword evidence="2" id="KW-0812">Transmembrane</keyword>
<gene>
    <name evidence="3" type="ORF">GCM10023091_25490</name>
</gene>
<proteinExistence type="predicted"/>
<evidence type="ECO:0000256" key="1">
    <source>
        <dbReference type="SAM" id="MobiDB-lite"/>
    </source>
</evidence>
<accession>A0ABP8M323</accession>
<evidence type="ECO:0000313" key="4">
    <source>
        <dbReference type="Proteomes" id="UP001501508"/>
    </source>
</evidence>
<organism evidence="3 4">
    <name type="scientific">Ravibacter arvi</name>
    <dbReference type="NCBI Taxonomy" id="2051041"/>
    <lineage>
        <taxon>Bacteria</taxon>
        <taxon>Pseudomonadati</taxon>
        <taxon>Bacteroidota</taxon>
        <taxon>Cytophagia</taxon>
        <taxon>Cytophagales</taxon>
        <taxon>Spirosomataceae</taxon>
        <taxon>Ravibacter</taxon>
    </lineage>
</organism>
<keyword evidence="2" id="KW-1133">Transmembrane helix</keyword>
<dbReference type="Proteomes" id="UP001501508">
    <property type="component" value="Unassembled WGS sequence"/>
</dbReference>
<evidence type="ECO:0000313" key="3">
    <source>
        <dbReference type="EMBL" id="GAA4441012.1"/>
    </source>
</evidence>
<feature type="compositionally biased region" description="Basic and acidic residues" evidence="1">
    <location>
        <begin position="61"/>
        <end position="74"/>
    </location>
</feature>
<feature type="region of interest" description="Disordered" evidence="1">
    <location>
        <begin position="61"/>
        <end position="87"/>
    </location>
</feature>
<reference evidence="4" key="1">
    <citation type="journal article" date="2019" name="Int. J. Syst. Evol. Microbiol.">
        <title>The Global Catalogue of Microorganisms (GCM) 10K type strain sequencing project: providing services to taxonomists for standard genome sequencing and annotation.</title>
        <authorList>
            <consortium name="The Broad Institute Genomics Platform"/>
            <consortium name="The Broad Institute Genome Sequencing Center for Infectious Disease"/>
            <person name="Wu L."/>
            <person name="Ma J."/>
        </authorList>
    </citation>
    <scope>NUCLEOTIDE SEQUENCE [LARGE SCALE GENOMIC DNA]</scope>
    <source>
        <strain evidence="4">JCM 31920</strain>
    </source>
</reference>
<feature type="transmembrane region" description="Helical" evidence="2">
    <location>
        <begin position="40"/>
        <end position="57"/>
    </location>
</feature>
<sequence length="87" mass="9848">MSSKKTLSGGWKNLLLFLSLGFLIIWIMEFRRTSLADSYWLLLLLLVCLLWYQLLNLKGRAAGESRQQESRGESGVKTGKPSSKKGK</sequence>
<dbReference type="RefSeq" id="WP_345029705.1">
    <property type="nucleotide sequence ID" value="NZ_BAABEY010000025.1"/>
</dbReference>
<feature type="transmembrane region" description="Helical" evidence="2">
    <location>
        <begin position="12"/>
        <end position="28"/>
    </location>
</feature>
<name>A0ABP8M323_9BACT</name>
<dbReference type="EMBL" id="BAABEY010000025">
    <property type="protein sequence ID" value="GAA4441012.1"/>
    <property type="molecule type" value="Genomic_DNA"/>
</dbReference>
<comment type="caution">
    <text evidence="3">The sequence shown here is derived from an EMBL/GenBank/DDBJ whole genome shotgun (WGS) entry which is preliminary data.</text>
</comment>